<dbReference type="Proteomes" id="UP001358586">
    <property type="component" value="Chromosome 1"/>
</dbReference>
<comment type="caution">
    <text evidence="1">The sequence shown here is derived from an EMBL/GenBank/DDBJ whole genome shotgun (WGS) entry which is preliminary data.</text>
</comment>
<dbReference type="EMBL" id="JARKNE010000001">
    <property type="protein sequence ID" value="KAK5847158.1"/>
    <property type="molecule type" value="Genomic_DNA"/>
</dbReference>
<evidence type="ECO:0008006" key="3">
    <source>
        <dbReference type="Google" id="ProtNLM"/>
    </source>
</evidence>
<reference evidence="1 2" key="1">
    <citation type="submission" date="2023-03" db="EMBL/GenBank/DDBJ databases">
        <title>WGS of Gossypium arboreum.</title>
        <authorList>
            <person name="Yu D."/>
        </authorList>
    </citation>
    <scope>NUCLEOTIDE SEQUENCE [LARGE SCALE GENOMIC DNA]</scope>
    <source>
        <tissue evidence="1">Leaf</tissue>
    </source>
</reference>
<protein>
    <recommendedName>
        <fullName evidence="3">Retrotransposon Copia-like N-terminal domain-containing protein</fullName>
    </recommendedName>
</protein>
<name>A0ABR0R7L7_GOSAR</name>
<accession>A0ABR0R7L7</accession>
<keyword evidence="2" id="KW-1185">Reference proteome</keyword>
<evidence type="ECO:0000313" key="2">
    <source>
        <dbReference type="Proteomes" id="UP001358586"/>
    </source>
</evidence>
<gene>
    <name evidence="1" type="ORF">PVK06_003461</name>
</gene>
<organism evidence="1 2">
    <name type="scientific">Gossypium arboreum</name>
    <name type="common">Tree cotton</name>
    <name type="synonym">Gossypium nanking</name>
    <dbReference type="NCBI Taxonomy" id="29729"/>
    <lineage>
        <taxon>Eukaryota</taxon>
        <taxon>Viridiplantae</taxon>
        <taxon>Streptophyta</taxon>
        <taxon>Embryophyta</taxon>
        <taxon>Tracheophyta</taxon>
        <taxon>Spermatophyta</taxon>
        <taxon>Magnoliopsida</taxon>
        <taxon>eudicotyledons</taxon>
        <taxon>Gunneridae</taxon>
        <taxon>Pentapetalae</taxon>
        <taxon>rosids</taxon>
        <taxon>malvids</taxon>
        <taxon>Malvales</taxon>
        <taxon>Malvaceae</taxon>
        <taxon>Malvoideae</taxon>
        <taxon>Gossypium</taxon>
    </lineage>
</organism>
<sequence length="83" mass="9419">MGSPFSSSRLVQSFARHDTVKLDEENFVQWQQHVRLITEGYELQRYLEGTLLAPLRFVASPEGLLTPNPDASLFVQQDKLLAS</sequence>
<proteinExistence type="predicted"/>
<evidence type="ECO:0000313" key="1">
    <source>
        <dbReference type="EMBL" id="KAK5847158.1"/>
    </source>
</evidence>